<protein>
    <submittedName>
        <fullName evidence="2">Uncharacterized protein</fullName>
    </submittedName>
</protein>
<feature type="compositionally biased region" description="Basic and acidic residues" evidence="1">
    <location>
        <begin position="186"/>
        <end position="195"/>
    </location>
</feature>
<feature type="region of interest" description="Disordered" evidence="1">
    <location>
        <begin position="1"/>
        <end position="195"/>
    </location>
</feature>
<feature type="compositionally biased region" description="Basic residues" evidence="1">
    <location>
        <begin position="15"/>
        <end position="34"/>
    </location>
</feature>
<dbReference type="Proteomes" id="UP001311232">
    <property type="component" value="Unassembled WGS sequence"/>
</dbReference>
<comment type="caution">
    <text evidence="2">The sequence shown here is derived from an EMBL/GenBank/DDBJ whole genome shotgun (WGS) entry which is preliminary data.</text>
</comment>
<feature type="compositionally biased region" description="Polar residues" evidence="1">
    <location>
        <begin position="86"/>
        <end position="119"/>
    </location>
</feature>
<reference evidence="2 3" key="1">
    <citation type="submission" date="2021-06" db="EMBL/GenBank/DDBJ databases">
        <authorList>
            <person name="Palmer J.M."/>
        </authorList>
    </citation>
    <scope>NUCLEOTIDE SEQUENCE [LARGE SCALE GENOMIC DNA]</scope>
    <source>
        <strain evidence="2 3">MEX-2019</strain>
        <tissue evidence="2">Muscle</tissue>
    </source>
</reference>
<dbReference type="AlphaFoldDB" id="A0AAV9SBM2"/>
<gene>
    <name evidence="2" type="ORF">CRENBAI_013500</name>
</gene>
<feature type="compositionally biased region" description="Basic and acidic residues" evidence="1">
    <location>
        <begin position="73"/>
        <end position="85"/>
    </location>
</feature>
<evidence type="ECO:0000256" key="1">
    <source>
        <dbReference type="SAM" id="MobiDB-lite"/>
    </source>
</evidence>
<proteinExistence type="predicted"/>
<name>A0AAV9SBM2_9TELE</name>
<feature type="compositionally biased region" description="Pro residues" evidence="1">
    <location>
        <begin position="53"/>
        <end position="65"/>
    </location>
</feature>
<organism evidence="2 3">
    <name type="scientific">Crenichthys baileyi</name>
    <name type="common">White River springfish</name>
    <dbReference type="NCBI Taxonomy" id="28760"/>
    <lineage>
        <taxon>Eukaryota</taxon>
        <taxon>Metazoa</taxon>
        <taxon>Chordata</taxon>
        <taxon>Craniata</taxon>
        <taxon>Vertebrata</taxon>
        <taxon>Euteleostomi</taxon>
        <taxon>Actinopterygii</taxon>
        <taxon>Neopterygii</taxon>
        <taxon>Teleostei</taxon>
        <taxon>Neoteleostei</taxon>
        <taxon>Acanthomorphata</taxon>
        <taxon>Ovalentaria</taxon>
        <taxon>Atherinomorphae</taxon>
        <taxon>Cyprinodontiformes</taxon>
        <taxon>Goodeidae</taxon>
        <taxon>Crenichthys</taxon>
    </lineage>
</organism>
<sequence>MLSQEANSPADPNRHPRSRSSNKGGRHRHIHRAKGYGQAPGPENRPKTRTHPQPFPSPALIPSSPPEDATGPNKKEPAGSERCNEQDQQSAQSPMPGTGLQPQPGKQRNNTHPTPTQRLPISHTWPKMAGPPKCKLQASIGTCTPHRQTNQNHQGHPGSQADPTMHHPTHHRSQGKNAGPAGQRVPKKDHSTHML</sequence>
<feature type="compositionally biased region" description="Polar residues" evidence="1">
    <location>
        <begin position="139"/>
        <end position="154"/>
    </location>
</feature>
<evidence type="ECO:0000313" key="2">
    <source>
        <dbReference type="EMBL" id="KAK5618706.1"/>
    </source>
</evidence>
<accession>A0AAV9SBM2</accession>
<evidence type="ECO:0000313" key="3">
    <source>
        <dbReference type="Proteomes" id="UP001311232"/>
    </source>
</evidence>
<dbReference type="EMBL" id="JAHHUM010000604">
    <property type="protein sequence ID" value="KAK5618706.1"/>
    <property type="molecule type" value="Genomic_DNA"/>
</dbReference>
<keyword evidence="3" id="KW-1185">Reference proteome</keyword>